<accession>A0AAV9QMX7</accession>
<evidence type="ECO:0000313" key="1">
    <source>
        <dbReference type="EMBL" id="KAK5545495.1"/>
    </source>
</evidence>
<dbReference type="EMBL" id="JAXLQG010000001">
    <property type="protein sequence ID" value="KAK5545495.1"/>
    <property type="molecule type" value="Genomic_DNA"/>
</dbReference>
<name>A0AAV9QMX7_9PEZI</name>
<dbReference type="AlphaFoldDB" id="A0AAV9QMX7"/>
<organism evidence="1 2">
    <name type="scientific">Vermiconidia calcicola</name>
    <dbReference type="NCBI Taxonomy" id="1690605"/>
    <lineage>
        <taxon>Eukaryota</taxon>
        <taxon>Fungi</taxon>
        <taxon>Dikarya</taxon>
        <taxon>Ascomycota</taxon>
        <taxon>Pezizomycotina</taxon>
        <taxon>Dothideomycetes</taxon>
        <taxon>Dothideomycetidae</taxon>
        <taxon>Mycosphaerellales</taxon>
        <taxon>Extremaceae</taxon>
        <taxon>Vermiconidia</taxon>
    </lineage>
</organism>
<sequence length="71" mass="8034">MFRLLESGKKRGDFDVDDEILEEADREDQEQATAAGDPLSGAELTWQSAMRRWLQIRMAQDPAEGPVRLGE</sequence>
<keyword evidence="2" id="KW-1185">Reference proteome</keyword>
<proteinExistence type="predicted"/>
<gene>
    <name evidence="1" type="ORF">LTR25_000502</name>
</gene>
<protein>
    <submittedName>
        <fullName evidence="1">Uncharacterized protein</fullName>
    </submittedName>
</protein>
<comment type="caution">
    <text evidence="1">The sequence shown here is derived from an EMBL/GenBank/DDBJ whole genome shotgun (WGS) entry which is preliminary data.</text>
</comment>
<dbReference type="Proteomes" id="UP001345827">
    <property type="component" value="Unassembled WGS sequence"/>
</dbReference>
<evidence type="ECO:0000313" key="2">
    <source>
        <dbReference type="Proteomes" id="UP001345827"/>
    </source>
</evidence>
<reference evidence="1 2" key="1">
    <citation type="submission" date="2023-06" db="EMBL/GenBank/DDBJ databases">
        <title>Black Yeasts Isolated from many extreme environments.</title>
        <authorList>
            <person name="Coleine C."/>
            <person name="Stajich J.E."/>
            <person name="Selbmann L."/>
        </authorList>
    </citation>
    <scope>NUCLEOTIDE SEQUENCE [LARGE SCALE GENOMIC DNA]</scope>
    <source>
        <strain evidence="1 2">CCFEE 5887</strain>
    </source>
</reference>